<evidence type="ECO:0000313" key="3">
    <source>
        <dbReference type="EMBL" id="MFD2260581.1"/>
    </source>
</evidence>
<evidence type="ECO:0000256" key="1">
    <source>
        <dbReference type="SAM" id="SignalP"/>
    </source>
</evidence>
<dbReference type="InterPro" id="IPR032789">
    <property type="entry name" value="T2SS-T3SS_pil_N"/>
</dbReference>
<feature type="domain" description="Pilus formation protein N-terminal" evidence="2">
    <location>
        <begin position="27"/>
        <end position="96"/>
    </location>
</feature>
<reference evidence="4" key="1">
    <citation type="journal article" date="2019" name="Int. J. Syst. Evol. Microbiol.">
        <title>The Global Catalogue of Microorganisms (GCM) 10K type strain sequencing project: providing services to taxonomists for standard genome sequencing and annotation.</title>
        <authorList>
            <consortium name="The Broad Institute Genomics Platform"/>
            <consortium name="The Broad Institute Genome Sequencing Center for Infectious Disease"/>
            <person name="Wu L."/>
            <person name="Ma J."/>
        </authorList>
    </citation>
    <scope>NUCLEOTIDE SEQUENCE [LARGE SCALE GENOMIC DNA]</scope>
    <source>
        <strain evidence="4">KCTC 23707</strain>
    </source>
</reference>
<gene>
    <name evidence="3" type="ORF">ACFSMZ_12510</name>
</gene>
<dbReference type="EMBL" id="JBHUIR010000047">
    <property type="protein sequence ID" value="MFD2260581.1"/>
    <property type="molecule type" value="Genomic_DNA"/>
</dbReference>
<evidence type="ECO:0000313" key="4">
    <source>
        <dbReference type="Proteomes" id="UP001597373"/>
    </source>
</evidence>
<comment type="caution">
    <text evidence="3">The sequence shown here is derived from an EMBL/GenBank/DDBJ whole genome shotgun (WGS) entry which is preliminary data.</text>
</comment>
<name>A0ABW5DKR5_9HYPH</name>
<protein>
    <submittedName>
        <fullName evidence="3">Pilus assembly protein N-terminal domain-containing protein</fullName>
    </submittedName>
</protein>
<sequence>MAGYTRAVFALVCAVMAATFFPAGARAEIITIVMNQAKIIKLPKPADTIVIGNSEIADATVQDDDTIVLTGKGFGQTNLVVFDDDGEVIMDSQLAVARQMDNSVRVYRPGNIQTLYCSPFCEGSFRTSAEQESDSVMAR</sequence>
<organism evidence="3 4">
    <name type="scientific">Chelativorans composti</name>
    <dbReference type="NCBI Taxonomy" id="768533"/>
    <lineage>
        <taxon>Bacteria</taxon>
        <taxon>Pseudomonadati</taxon>
        <taxon>Pseudomonadota</taxon>
        <taxon>Alphaproteobacteria</taxon>
        <taxon>Hyphomicrobiales</taxon>
        <taxon>Phyllobacteriaceae</taxon>
        <taxon>Chelativorans</taxon>
    </lineage>
</organism>
<proteinExistence type="predicted"/>
<dbReference type="Pfam" id="PF13629">
    <property type="entry name" value="T2SS-T3SS_pil_N"/>
    <property type="match status" value="1"/>
</dbReference>
<evidence type="ECO:0000259" key="2">
    <source>
        <dbReference type="Pfam" id="PF13629"/>
    </source>
</evidence>
<feature type="chain" id="PRO_5046290815" evidence="1">
    <location>
        <begin position="26"/>
        <end position="139"/>
    </location>
</feature>
<dbReference type="RefSeq" id="WP_345099580.1">
    <property type="nucleotide sequence ID" value="NZ_BAABGS010000066.1"/>
</dbReference>
<feature type="signal peptide" evidence="1">
    <location>
        <begin position="1"/>
        <end position="25"/>
    </location>
</feature>
<keyword evidence="1" id="KW-0732">Signal</keyword>
<accession>A0ABW5DKR5</accession>
<dbReference type="Proteomes" id="UP001597373">
    <property type="component" value="Unassembled WGS sequence"/>
</dbReference>
<keyword evidence="4" id="KW-1185">Reference proteome</keyword>